<feature type="compositionally biased region" description="Basic and acidic residues" evidence="2">
    <location>
        <begin position="483"/>
        <end position="493"/>
    </location>
</feature>
<comment type="caution">
    <text evidence="4">The sequence shown here is derived from an EMBL/GenBank/DDBJ whole genome shotgun (WGS) entry which is preliminary data.</text>
</comment>
<feature type="region of interest" description="Disordered" evidence="2">
    <location>
        <begin position="545"/>
        <end position="640"/>
    </location>
</feature>
<protein>
    <submittedName>
        <fullName evidence="4">Uncharacterized protein</fullName>
    </submittedName>
</protein>
<gene>
    <name evidence="4" type="ORF">V1264_004694</name>
</gene>
<keyword evidence="1" id="KW-0175">Coiled coil</keyword>
<feature type="region of interest" description="Disordered" evidence="2">
    <location>
        <begin position="412"/>
        <end position="452"/>
    </location>
</feature>
<feature type="compositionally biased region" description="Basic and acidic residues" evidence="2">
    <location>
        <begin position="238"/>
        <end position="271"/>
    </location>
</feature>
<evidence type="ECO:0000256" key="3">
    <source>
        <dbReference type="SAM" id="SignalP"/>
    </source>
</evidence>
<organism evidence="4 5">
    <name type="scientific">Littorina saxatilis</name>
    <dbReference type="NCBI Taxonomy" id="31220"/>
    <lineage>
        <taxon>Eukaryota</taxon>
        <taxon>Metazoa</taxon>
        <taxon>Spiralia</taxon>
        <taxon>Lophotrochozoa</taxon>
        <taxon>Mollusca</taxon>
        <taxon>Gastropoda</taxon>
        <taxon>Caenogastropoda</taxon>
        <taxon>Littorinimorpha</taxon>
        <taxon>Littorinoidea</taxon>
        <taxon>Littorinidae</taxon>
        <taxon>Littorina</taxon>
    </lineage>
</organism>
<feature type="compositionally biased region" description="Basic and acidic residues" evidence="2">
    <location>
        <begin position="431"/>
        <end position="452"/>
    </location>
</feature>
<feature type="region of interest" description="Disordered" evidence="2">
    <location>
        <begin position="474"/>
        <end position="493"/>
    </location>
</feature>
<reference evidence="4 5" key="1">
    <citation type="submission" date="2024-02" db="EMBL/GenBank/DDBJ databases">
        <title>Chromosome-scale genome assembly of the rough periwinkle Littorina saxatilis.</title>
        <authorList>
            <person name="De Jode A."/>
            <person name="Faria R."/>
            <person name="Formenti G."/>
            <person name="Sims Y."/>
            <person name="Smith T.P."/>
            <person name="Tracey A."/>
            <person name="Wood J.M.D."/>
            <person name="Zagrodzka Z.B."/>
            <person name="Johannesson K."/>
            <person name="Butlin R.K."/>
            <person name="Leder E.H."/>
        </authorList>
    </citation>
    <scope>NUCLEOTIDE SEQUENCE [LARGE SCALE GENOMIC DNA]</scope>
    <source>
        <strain evidence="4">Snail1</strain>
        <tissue evidence="4">Muscle</tissue>
    </source>
</reference>
<keyword evidence="5" id="KW-1185">Reference proteome</keyword>
<feature type="compositionally biased region" description="Basic and acidic residues" evidence="2">
    <location>
        <begin position="210"/>
        <end position="222"/>
    </location>
</feature>
<feature type="chain" id="PRO_5042935889" evidence="3">
    <location>
        <begin position="19"/>
        <end position="797"/>
    </location>
</feature>
<feature type="compositionally biased region" description="Polar residues" evidence="2">
    <location>
        <begin position="412"/>
        <end position="423"/>
    </location>
</feature>
<dbReference type="AlphaFoldDB" id="A0AAN9B276"/>
<evidence type="ECO:0000313" key="4">
    <source>
        <dbReference type="EMBL" id="KAK7097763.1"/>
    </source>
</evidence>
<evidence type="ECO:0000256" key="2">
    <source>
        <dbReference type="SAM" id="MobiDB-lite"/>
    </source>
</evidence>
<feature type="compositionally biased region" description="Basic and acidic residues" evidence="2">
    <location>
        <begin position="48"/>
        <end position="62"/>
    </location>
</feature>
<keyword evidence="3" id="KW-0732">Signal</keyword>
<feature type="compositionally biased region" description="Polar residues" evidence="2">
    <location>
        <begin position="566"/>
        <end position="597"/>
    </location>
</feature>
<feature type="coiled-coil region" evidence="1">
    <location>
        <begin position="271"/>
        <end position="298"/>
    </location>
</feature>
<feature type="region of interest" description="Disordered" evidence="2">
    <location>
        <begin position="38"/>
        <end position="62"/>
    </location>
</feature>
<evidence type="ECO:0000256" key="1">
    <source>
        <dbReference type="SAM" id="Coils"/>
    </source>
</evidence>
<name>A0AAN9B276_9CAEN</name>
<feature type="region of interest" description="Disordered" evidence="2">
    <location>
        <begin position="200"/>
        <end position="271"/>
    </location>
</feature>
<proteinExistence type="predicted"/>
<feature type="signal peptide" evidence="3">
    <location>
        <begin position="1"/>
        <end position="18"/>
    </location>
</feature>
<dbReference type="EMBL" id="JBAMIC010000013">
    <property type="protein sequence ID" value="KAK7097763.1"/>
    <property type="molecule type" value="Genomic_DNA"/>
</dbReference>
<sequence length="797" mass="88741">MWLETLSWLVALVAVTSGQAYYGAGREVGRISARLQNQNTNSGARDQATQRRDSNRFDGNADQRARWTGQNAVRENGLNQNEQALQERAQKANQNFGRFSNNFGNIAKQIRDEALRNQYVIRDDSQYKKNNLNSAQGANAANARKTAFDRGEQLDDNINYAFSKQFDKASSENGGYEEENGRNLRKLDLIDEREKDRKLLRGDSSVSRSNSDEQKAAKDTEWKSNAAQKQAQEGKYGFADRRVDQAGERSDDRAVDYDRKDSRYLEQETGRDEAVRLAKDLAEQAAGYNNEAQAAADSNRGVADKKYYGGKELGPNGIVGAHHDGYGPGDAVAAAAAVNGDKAKHEGSGGVIKTGFDENALQNEQGNELAAARALSSAEAVNDYQRNKDKLAYDQVRGLQDRTQGQFKQGLQDAASQGFSGNNAEAAKSAAEWDKAQAAKSSKSDLIAKEKNENEALRDRNYFRKIQNDDNETFTRRKQFYHNKKDAGNNDENLKYLRKKNARNFGAADEADLSKQNNFQNLHQNSKLASQNRNFDDLVDRRASVQHENEVRNADANGFDNRASNDRNQAQATGTGTNRALNRQNQDDSQSTYFNRRQSLDDQNDATKHVAQDQKQSGRATAADIEYVRPTNGNPLGDVSSRDFISGDLLRGEIADKSQKDYTLPDVIVDIKPIAPPPKIEQPRRQRPIPALPTVQQVKSYKAPKYNKQEVNYDTGRSTNLGNFNRPSFQRIPNLSLFRGPRQSTLNTKPASKPKSRFALNRLSSKQPATSNFGRNLLGGGNQFNRGYVRGSFAGRG</sequence>
<accession>A0AAN9B276</accession>
<evidence type="ECO:0000313" key="5">
    <source>
        <dbReference type="Proteomes" id="UP001374579"/>
    </source>
</evidence>
<dbReference type="Proteomes" id="UP001374579">
    <property type="component" value="Unassembled WGS sequence"/>
</dbReference>